<evidence type="ECO:0000313" key="8">
    <source>
        <dbReference type="Proteomes" id="UP000055035"/>
    </source>
</evidence>
<dbReference type="SUPFAM" id="SSF48537">
    <property type="entry name" value="Phospholipase C/P1 nuclease"/>
    <property type="match status" value="1"/>
</dbReference>
<reference evidence="7 8" key="1">
    <citation type="submission" date="2015-11" db="EMBL/GenBank/DDBJ databases">
        <title>Genomic analysis of 38 Legionella species identifies large and diverse effector repertoires.</title>
        <authorList>
            <person name="Burstein D."/>
            <person name="Amaro F."/>
            <person name="Zusman T."/>
            <person name="Lifshitz Z."/>
            <person name="Cohen O."/>
            <person name="Gilbert J.A."/>
            <person name="Pupko T."/>
            <person name="Shuman H.A."/>
            <person name="Segal G."/>
        </authorList>
    </citation>
    <scope>NUCLEOTIDE SEQUENCE [LARGE SCALE GENOMIC DNA]</scope>
    <source>
        <strain evidence="7 8">BL-540</strain>
    </source>
</reference>
<dbReference type="PANTHER" id="PTHR33146:SF10">
    <property type="entry name" value="STRAND-SPECIFIC NUCLEASE, PUTATIVE-RELATED"/>
    <property type="match status" value="1"/>
</dbReference>
<evidence type="ECO:0000256" key="6">
    <source>
        <dbReference type="ARBA" id="ARBA00023180"/>
    </source>
</evidence>
<keyword evidence="6" id="KW-0325">Glycoprotein</keyword>
<dbReference type="GO" id="GO:0004519">
    <property type="term" value="F:endonuclease activity"/>
    <property type="evidence" value="ECO:0007669"/>
    <property type="project" value="UniProtKB-KW"/>
</dbReference>
<proteinExistence type="predicted"/>
<dbReference type="RefSeq" id="WP_058470948.1">
    <property type="nucleotide sequence ID" value="NZ_CAAAIC010000003.1"/>
</dbReference>
<keyword evidence="5" id="KW-1015">Disulfide bond</keyword>
<name>A0A0W0VAM3_9GAMM</name>
<dbReference type="EMBL" id="LNYJ01000011">
    <property type="protein sequence ID" value="KTD17160.1"/>
    <property type="molecule type" value="Genomic_DNA"/>
</dbReference>
<comment type="caution">
    <text evidence="7">The sequence shown here is derived from an EMBL/GenBank/DDBJ whole genome shotgun (WGS) entry which is preliminary data.</text>
</comment>
<evidence type="ECO:0000256" key="3">
    <source>
        <dbReference type="ARBA" id="ARBA00022759"/>
    </source>
</evidence>
<keyword evidence="1" id="KW-0540">Nuclease</keyword>
<evidence type="ECO:0000256" key="2">
    <source>
        <dbReference type="ARBA" id="ARBA00022723"/>
    </source>
</evidence>
<dbReference type="GO" id="GO:0046872">
    <property type="term" value="F:metal ion binding"/>
    <property type="evidence" value="ECO:0007669"/>
    <property type="project" value="UniProtKB-KW"/>
</dbReference>
<dbReference type="AlphaFoldDB" id="A0A0W0VAM3"/>
<dbReference type="GO" id="GO:0006308">
    <property type="term" value="P:DNA catabolic process"/>
    <property type="evidence" value="ECO:0007669"/>
    <property type="project" value="InterPro"/>
</dbReference>
<sequence length="276" mass="31423">MKWIFNFVLIAFMFISPSPKSYSWNSLGHRLVGQIAYNHLTPRAKTIYKKYNQALNKVYRPQNMINAAAWLDSLRYRKDLWLQSKHYIDIPFSRDGTELILPEDINAVSAIEDASHFLQKKYGNNFDKGFSLRILLHVVGDIHQPLHAANQFSHNHPKGDQGGNLFPLGDNPVGDNLHSYWDRGGGLLIYNNKVKASELKRQADAIERKWPCDVQNMVVDPKAWALESHQLALMKVYTISPGQKPSTNYQKNASNLTKKQIALAGCRLAALLNRLV</sequence>
<evidence type="ECO:0000256" key="4">
    <source>
        <dbReference type="ARBA" id="ARBA00022801"/>
    </source>
</evidence>
<dbReference type="Gene3D" id="1.10.575.10">
    <property type="entry name" value="P1 Nuclease"/>
    <property type="match status" value="1"/>
</dbReference>
<dbReference type="CDD" id="cd11010">
    <property type="entry name" value="S1-P1_nuclease"/>
    <property type="match status" value="1"/>
</dbReference>
<organism evidence="7 8">
    <name type="scientific">Legionella jordanis</name>
    <dbReference type="NCBI Taxonomy" id="456"/>
    <lineage>
        <taxon>Bacteria</taxon>
        <taxon>Pseudomonadati</taxon>
        <taxon>Pseudomonadota</taxon>
        <taxon>Gammaproteobacteria</taxon>
        <taxon>Legionellales</taxon>
        <taxon>Legionellaceae</taxon>
        <taxon>Legionella</taxon>
    </lineage>
</organism>
<keyword evidence="8" id="KW-1185">Reference proteome</keyword>
<protein>
    <submittedName>
        <fullName evidence="7">3'-nucleotidase/nuclease</fullName>
    </submittedName>
</protein>
<dbReference type="InterPro" id="IPR003154">
    <property type="entry name" value="S1/P1nuclease"/>
</dbReference>
<keyword evidence="2" id="KW-0479">Metal-binding</keyword>
<dbReference type="GO" id="GO:0016788">
    <property type="term" value="F:hydrolase activity, acting on ester bonds"/>
    <property type="evidence" value="ECO:0007669"/>
    <property type="project" value="InterPro"/>
</dbReference>
<dbReference type="InterPro" id="IPR008947">
    <property type="entry name" value="PLipase_C/P1_nuclease_dom_sf"/>
</dbReference>
<dbReference type="Proteomes" id="UP000055035">
    <property type="component" value="Unassembled WGS sequence"/>
</dbReference>
<dbReference type="Pfam" id="PF02265">
    <property type="entry name" value="S1-P1_nuclease"/>
    <property type="match status" value="1"/>
</dbReference>
<keyword evidence="4" id="KW-0378">Hydrolase</keyword>
<dbReference type="PANTHER" id="PTHR33146">
    <property type="entry name" value="ENDONUCLEASE 4"/>
    <property type="match status" value="1"/>
</dbReference>
<keyword evidence="3" id="KW-0255">Endonuclease</keyword>
<gene>
    <name evidence="7" type="ORF">Ljor_1466</name>
</gene>
<evidence type="ECO:0000313" key="7">
    <source>
        <dbReference type="EMBL" id="KTD17160.1"/>
    </source>
</evidence>
<dbReference type="GO" id="GO:0003676">
    <property type="term" value="F:nucleic acid binding"/>
    <property type="evidence" value="ECO:0007669"/>
    <property type="project" value="InterPro"/>
</dbReference>
<evidence type="ECO:0000256" key="5">
    <source>
        <dbReference type="ARBA" id="ARBA00023157"/>
    </source>
</evidence>
<dbReference type="OrthoDB" id="267579at2"/>
<dbReference type="PATRIC" id="fig|456.5.peg.1569"/>
<evidence type="ECO:0000256" key="1">
    <source>
        <dbReference type="ARBA" id="ARBA00022722"/>
    </source>
</evidence>
<dbReference type="STRING" id="456.Ljor_1466"/>
<accession>A0A0W0VAM3</accession>